<name>A0AA39YCR7_9PEZI</name>
<reference evidence="2" key="1">
    <citation type="submission" date="2023-06" db="EMBL/GenBank/DDBJ databases">
        <title>Genome-scale phylogeny and comparative genomics of the fungal order Sordariales.</title>
        <authorList>
            <consortium name="Lawrence Berkeley National Laboratory"/>
            <person name="Hensen N."/>
            <person name="Bonometti L."/>
            <person name="Westerberg I."/>
            <person name="Brannstrom I.O."/>
            <person name="Guillou S."/>
            <person name="Cros-Aarteil S."/>
            <person name="Calhoun S."/>
            <person name="Haridas S."/>
            <person name="Kuo A."/>
            <person name="Mondo S."/>
            <person name="Pangilinan J."/>
            <person name="Riley R."/>
            <person name="Labutti K."/>
            <person name="Andreopoulos B."/>
            <person name="Lipzen A."/>
            <person name="Chen C."/>
            <person name="Yanf M."/>
            <person name="Daum C."/>
            <person name="Ng V."/>
            <person name="Clum A."/>
            <person name="Steindorff A."/>
            <person name="Ohm R."/>
            <person name="Martin F."/>
            <person name="Silar P."/>
            <person name="Natvig D."/>
            <person name="Lalanne C."/>
            <person name="Gautier V."/>
            <person name="Ament-Velasquez S.L."/>
            <person name="Kruys A."/>
            <person name="Hutchinson M.I."/>
            <person name="Powell A.J."/>
            <person name="Barry K."/>
            <person name="Miller A.N."/>
            <person name="Grigoriev I.V."/>
            <person name="Debuchy R."/>
            <person name="Gladieux P."/>
            <person name="Thoren M.H."/>
            <person name="Johannesson H."/>
        </authorList>
    </citation>
    <scope>NUCLEOTIDE SEQUENCE</scope>
    <source>
        <strain evidence="2">SMH2532-1</strain>
    </source>
</reference>
<dbReference type="CDD" id="cd02440">
    <property type="entry name" value="AdoMet_MTases"/>
    <property type="match status" value="1"/>
</dbReference>
<protein>
    <submittedName>
        <fullName evidence="2">UMTA protein</fullName>
    </submittedName>
</protein>
<dbReference type="Proteomes" id="UP001174936">
    <property type="component" value="Unassembled WGS sequence"/>
</dbReference>
<organism evidence="2 3">
    <name type="scientific">Cercophora newfieldiana</name>
    <dbReference type="NCBI Taxonomy" id="92897"/>
    <lineage>
        <taxon>Eukaryota</taxon>
        <taxon>Fungi</taxon>
        <taxon>Dikarya</taxon>
        <taxon>Ascomycota</taxon>
        <taxon>Pezizomycotina</taxon>
        <taxon>Sordariomycetes</taxon>
        <taxon>Sordariomycetidae</taxon>
        <taxon>Sordariales</taxon>
        <taxon>Lasiosphaeriaceae</taxon>
        <taxon>Cercophora</taxon>
    </lineage>
</organism>
<dbReference type="AlphaFoldDB" id="A0AA39YCR7"/>
<sequence>MASGQEPIEFDPECVGTAIDNDEGESVRDSTTSITASLYEYRELHGRTYQSSKTTEYWAPNDQKHISAFDVAHQWLTMMLSDKLYAAPIPPNPSHILDIGTGTGIWAIDMADTFPSALVTGTDISPTQPSWTPPNLTFLIDDAQLEWPFPDNHFDFIHIRYLHGGITSWPQFYSQVFRCLKPGGYFQQIEPNIELRCDNPAASDQVYQQWAHLFYEAGDKINRSFRINEEIMTGWARGAGFEDITHTKFKIPIGAWPKDKRLKAMGTFTELYMDLSLDGFALFPIGQILGWTLEEVQALVANMRKAVHDPNNRSNSDMHMVYGRKPLA</sequence>
<evidence type="ECO:0000313" key="2">
    <source>
        <dbReference type="EMBL" id="KAK0649077.1"/>
    </source>
</evidence>
<gene>
    <name evidence="2" type="ORF">B0T16DRAFT_349646</name>
</gene>
<proteinExistence type="inferred from homology"/>
<dbReference type="GO" id="GO:0008168">
    <property type="term" value="F:methyltransferase activity"/>
    <property type="evidence" value="ECO:0007669"/>
    <property type="project" value="TreeGrafter"/>
</dbReference>
<dbReference type="PANTHER" id="PTHR43591">
    <property type="entry name" value="METHYLTRANSFERASE"/>
    <property type="match status" value="1"/>
</dbReference>
<dbReference type="Gene3D" id="3.40.50.150">
    <property type="entry name" value="Vaccinia Virus protein VP39"/>
    <property type="match status" value="1"/>
</dbReference>
<dbReference type="Pfam" id="PF13489">
    <property type="entry name" value="Methyltransf_23"/>
    <property type="match status" value="1"/>
</dbReference>
<dbReference type="EMBL" id="JAULSV010000003">
    <property type="protein sequence ID" value="KAK0649077.1"/>
    <property type="molecule type" value="Genomic_DNA"/>
</dbReference>
<evidence type="ECO:0000313" key="3">
    <source>
        <dbReference type="Proteomes" id="UP001174936"/>
    </source>
</evidence>
<comment type="similarity">
    <text evidence="1">Belongs to the methyltransferase superfamily. LaeA methyltransferase family.</text>
</comment>
<accession>A0AA39YCR7</accession>
<dbReference type="SUPFAM" id="SSF53335">
    <property type="entry name" value="S-adenosyl-L-methionine-dependent methyltransferases"/>
    <property type="match status" value="1"/>
</dbReference>
<dbReference type="InterPro" id="IPR029063">
    <property type="entry name" value="SAM-dependent_MTases_sf"/>
</dbReference>
<keyword evidence="3" id="KW-1185">Reference proteome</keyword>
<evidence type="ECO:0000256" key="1">
    <source>
        <dbReference type="ARBA" id="ARBA00038158"/>
    </source>
</evidence>
<comment type="caution">
    <text evidence="2">The sequence shown here is derived from an EMBL/GenBank/DDBJ whole genome shotgun (WGS) entry which is preliminary data.</text>
</comment>
<dbReference type="PANTHER" id="PTHR43591:SF10">
    <property type="entry name" value="ABC TRANSMEMBRANE TYPE-1 DOMAIN-CONTAINING PROTEIN-RELATED"/>
    <property type="match status" value="1"/>
</dbReference>